<organism evidence="1 2">
    <name type="scientific">Pseudomonas mosselii</name>
    <dbReference type="NCBI Taxonomy" id="78327"/>
    <lineage>
        <taxon>Bacteria</taxon>
        <taxon>Pseudomonadati</taxon>
        <taxon>Pseudomonadota</taxon>
        <taxon>Gammaproteobacteria</taxon>
        <taxon>Pseudomonadales</taxon>
        <taxon>Pseudomonadaceae</taxon>
        <taxon>Pseudomonas</taxon>
    </lineage>
</organism>
<dbReference type="SUPFAM" id="SSF56399">
    <property type="entry name" value="ADP-ribosylation"/>
    <property type="match status" value="1"/>
</dbReference>
<dbReference type="AlphaFoldDB" id="A0A7W2PWI3"/>
<dbReference type="EMBL" id="JACGDE010000001">
    <property type="protein sequence ID" value="MBA6063442.1"/>
    <property type="molecule type" value="Genomic_DNA"/>
</dbReference>
<dbReference type="RefSeq" id="WP_082750476.1">
    <property type="nucleotide sequence ID" value="NZ_JACGDE010000001.1"/>
</dbReference>
<protein>
    <submittedName>
        <fullName evidence="1">RHS repeat-associated core domain-containing protein</fullName>
    </submittedName>
</protein>
<dbReference type="Gene3D" id="2.180.10.10">
    <property type="entry name" value="RHS repeat-associated core"/>
    <property type="match status" value="1"/>
</dbReference>
<sequence length="280" mass="30256">MVLWEGLFMGLHLPMLDHQRSSFGGSSYSRAYTPYGATAFAEGPTLGFCGQLCERPMGTYQLGNGYRCYSPTALRFLSPDRHSPFGRGGLNAYGYCAGDPVNRSDPGGRWWGLVRDAVFSGLVFQDGARDLHKSLLSRVEVQAKKAHSTDHRVLNEVAPSLTRLTVDSGEVALGGLAFATNALQLVGVAVNPVVGSVAAWAGFALWGAKKAAQYREARQAQDPLHYLTLSSVKQEQKIPALFGQVRESINAGTASDLSEVVIQQAHNDVLKVAGELRDMK</sequence>
<dbReference type="NCBIfam" id="TIGR03696">
    <property type="entry name" value="Rhs_assc_core"/>
    <property type="match status" value="1"/>
</dbReference>
<dbReference type="InterPro" id="IPR022385">
    <property type="entry name" value="Rhs_assc_core"/>
</dbReference>
<evidence type="ECO:0000313" key="2">
    <source>
        <dbReference type="Proteomes" id="UP000541770"/>
    </source>
</evidence>
<accession>A0A7W2PWI3</accession>
<reference evidence="1 2" key="1">
    <citation type="submission" date="2020-07" db="EMBL/GenBank/DDBJ databases">
        <title>Diversity of carbapenemase encoding genes among Pseudomonas putida group clinical isolates in a tertiary Brazilian hospital.</title>
        <authorList>
            <person name="Alberto-Lei F."/>
            <person name="Nodari C.S."/>
            <person name="Streling A.P."/>
            <person name="Paulino J.T."/>
            <person name="Bessa-Neto F.O."/>
            <person name="Cayo R."/>
            <person name="Gales A.C."/>
        </authorList>
    </citation>
    <scope>NUCLEOTIDE SEQUENCE [LARGE SCALE GENOMIC DNA]</scope>
    <source>
        <strain evidence="1 2">14802</strain>
    </source>
</reference>
<name>A0A7W2PWI3_9PSED</name>
<comment type="caution">
    <text evidence="1">The sequence shown here is derived from an EMBL/GenBank/DDBJ whole genome shotgun (WGS) entry which is preliminary data.</text>
</comment>
<gene>
    <name evidence="1" type="ORF">H4C75_01520</name>
</gene>
<dbReference type="Proteomes" id="UP000541770">
    <property type="component" value="Unassembled WGS sequence"/>
</dbReference>
<evidence type="ECO:0000313" key="1">
    <source>
        <dbReference type="EMBL" id="MBA6063442.1"/>
    </source>
</evidence>
<proteinExistence type="predicted"/>